<proteinExistence type="predicted"/>
<organism evidence="1 2">
    <name type="scientific">Racocetra persica</name>
    <dbReference type="NCBI Taxonomy" id="160502"/>
    <lineage>
        <taxon>Eukaryota</taxon>
        <taxon>Fungi</taxon>
        <taxon>Fungi incertae sedis</taxon>
        <taxon>Mucoromycota</taxon>
        <taxon>Glomeromycotina</taxon>
        <taxon>Glomeromycetes</taxon>
        <taxon>Diversisporales</taxon>
        <taxon>Gigasporaceae</taxon>
        <taxon>Racocetra</taxon>
    </lineage>
</organism>
<evidence type="ECO:0000313" key="1">
    <source>
        <dbReference type="EMBL" id="CAG8849095.1"/>
    </source>
</evidence>
<dbReference type="EMBL" id="CAJVQC010163831">
    <property type="protein sequence ID" value="CAG8849095.1"/>
    <property type="molecule type" value="Genomic_DNA"/>
</dbReference>
<dbReference type="Proteomes" id="UP000789920">
    <property type="component" value="Unassembled WGS sequence"/>
</dbReference>
<gene>
    <name evidence="1" type="ORF">RPERSI_LOCUS35441</name>
</gene>
<name>A0ACA9SWA7_9GLOM</name>
<feature type="non-terminal residue" evidence="1">
    <location>
        <position position="1"/>
    </location>
</feature>
<evidence type="ECO:0000313" key="2">
    <source>
        <dbReference type="Proteomes" id="UP000789920"/>
    </source>
</evidence>
<accession>A0ACA9SWA7</accession>
<feature type="non-terminal residue" evidence="1">
    <location>
        <position position="40"/>
    </location>
</feature>
<keyword evidence="2" id="KW-1185">Reference proteome</keyword>
<comment type="caution">
    <text evidence="1">The sequence shown here is derived from an EMBL/GenBank/DDBJ whole genome shotgun (WGS) entry which is preliminary data.</text>
</comment>
<reference evidence="1" key="1">
    <citation type="submission" date="2021-06" db="EMBL/GenBank/DDBJ databases">
        <authorList>
            <person name="Kallberg Y."/>
            <person name="Tangrot J."/>
            <person name="Rosling A."/>
        </authorList>
    </citation>
    <scope>NUCLEOTIDE SEQUENCE</scope>
    <source>
        <strain evidence="1">MA461A</strain>
    </source>
</reference>
<sequence>YNVNSARNNVTSSYYEKFSARSRIVARVGHYYPGALFHDN</sequence>
<protein>
    <submittedName>
        <fullName evidence="1">747_t:CDS:1</fullName>
    </submittedName>
</protein>